<accession>A0ACC1SFP6</accession>
<evidence type="ECO:0000313" key="2">
    <source>
        <dbReference type="Proteomes" id="UP001148662"/>
    </source>
</evidence>
<comment type="caution">
    <text evidence="1">The sequence shown here is derived from an EMBL/GenBank/DDBJ whole genome shotgun (WGS) entry which is preliminary data.</text>
</comment>
<protein>
    <submittedName>
        <fullName evidence="1">Uncharacterized protein</fullName>
    </submittedName>
</protein>
<dbReference type="Proteomes" id="UP001148662">
    <property type="component" value="Unassembled WGS sequence"/>
</dbReference>
<dbReference type="EMBL" id="JANHOG010001343">
    <property type="protein sequence ID" value="KAJ3538665.1"/>
    <property type="molecule type" value="Genomic_DNA"/>
</dbReference>
<keyword evidence="2" id="KW-1185">Reference proteome</keyword>
<sequence length="1062" mass="116427">MPLFLTLSHDRTCFAVATLGQLSFIMARSKRVSKAPALAAEDDSAQGADLQAKSPTAGQKAAQARARHRLEDEENQRKDAERVLATGPRPSKTRAGDKIREWNAPSRKRTISQMGAESNRDQKQVQEVQQSKKARQSKTNAPKSKRVTRARHPRSLLNHEHDNQAEGSDDSPLAAAARKPLSPKAVIKNAGRTRYVFIPYQKLDAPNSPDDDLQPEDWPSDNERGDRRGYGSNYSGEDGDDNSFRPSEDSDGGNINKNLEVPQWVGKNSKKQRQPPTKAQSYGNYIEDEELDGLIPDVDDGMRTRRSSTTSVTSIRTASSAGPPPTTTMASDDEDYRRSLRARPDGDDTQSDASSELPSKIGGLPPGPIAGVHLPWSLSDDADRRDRKDVGRYDASEKGKSHRQMAAEAEVHKATGTLIVRVLALVKTAPAMKTMVIARTTTATTQNAVVRADAMKIITEMADTMKLTTGMQADVVKASIGRKVDSETVQILTGMKPDVPKTAIVSAVGVHTMKIVIWTAGIVKTMEIPMLMKVFSLLHVWSSSHTDCCFPHARDSGSSFEQPVLSKRAARELEYPECTRVEWTDRGKINIKDQTTLIQNILETFIRSCLNDFVLASGIPTADVRMQRQRELLIKAAESNDAMDIGDRIEEDRRYWAGLIAVGETQVGVIRGNLKKSANSFVASEYGLVPGSAGPRVAVLLASCQWIYAGDVLKKLEFGRPFDREIFPQLLVAHFFNGPNAIGSRLSVNFKSSLEGKPDEKEIPEAMLAVVSATVALSIADWTSGTFTAPKEYNTTLAERYFGDTMAEFGVMKKRSMTGYHRTMHGLWNRVNTMTGGVASSSVPGTRGQSMMVLEEVAIGCDVARTLAGCRKLYNTPPNRKRPLEESDIHILLHALSTPSGSSHDDLLFLSITLTGVFALMRLGELVWPDRVADRTSRKLILRNSVRFHDNGFRLFLPGHKADRFFEGNDVIVTSFLPSVNSTALFEHSGSPPEAPYPRARGFSHGSELFSPMTLPGTPYAPEGPLCSQSAASPTIASKRWEGGPQTPSVSTFANIPSSFKP</sequence>
<reference evidence="1" key="1">
    <citation type="submission" date="2022-07" db="EMBL/GenBank/DDBJ databases">
        <title>Genome Sequence of Phlebia brevispora.</title>
        <authorList>
            <person name="Buettner E."/>
        </authorList>
    </citation>
    <scope>NUCLEOTIDE SEQUENCE</scope>
    <source>
        <strain evidence="1">MPL23</strain>
    </source>
</reference>
<evidence type="ECO:0000313" key="1">
    <source>
        <dbReference type="EMBL" id="KAJ3538665.1"/>
    </source>
</evidence>
<gene>
    <name evidence="1" type="ORF">NM688_g6484</name>
</gene>
<name>A0ACC1SFP6_9APHY</name>
<organism evidence="1 2">
    <name type="scientific">Phlebia brevispora</name>
    <dbReference type="NCBI Taxonomy" id="194682"/>
    <lineage>
        <taxon>Eukaryota</taxon>
        <taxon>Fungi</taxon>
        <taxon>Dikarya</taxon>
        <taxon>Basidiomycota</taxon>
        <taxon>Agaricomycotina</taxon>
        <taxon>Agaricomycetes</taxon>
        <taxon>Polyporales</taxon>
        <taxon>Meruliaceae</taxon>
        <taxon>Phlebia</taxon>
    </lineage>
</organism>
<proteinExistence type="predicted"/>